<organism evidence="1">
    <name type="scientific">marine sediment metagenome</name>
    <dbReference type="NCBI Taxonomy" id="412755"/>
    <lineage>
        <taxon>unclassified sequences</taxon>
        <taxon>metagenomes</taxon>
        <taxon>ecological metagenomes</taxon>
    </lineage>
</organism>
<gene>
    <name evidence="1" type="ORF">S06H3_61644</name>
</gene>
<evidence type="ECO:0000313" key="1">
    <source>
        <dbReference type="EMBL" id="GAI54287.1"/>
    </source>
</evidence>
<accession>X1PD93</accession>
<protein>
    <submittedName>
        <fullName evidence="1">Uncharacterized protein</fullName>
    </submittedName>
</protein>
<reference evidence="1" key="1">
    <citation type="journal article" date="2014" name="Front. Microbiol.">
        <title>High frequency of phylogenetically diverse reductive dehalogenase-homologous genes in deep subseafloor sedimentary metagenomes.</title>
        <authorList>
            <person name="Kawai M."/>
            <person name="Futagami T."/>
            <person name="Toyoda A."/>
            <person name="Takaki Y."/>
            <person name="Nishi S."/>
            <person name="Hori S."/>
            <person name="Arai W."/>
            <person name="Tsubouchi T."/>
            <person name="Morono Y."/>
            <person name="Uchiyama I."/>
            <person name="Ito T."/>
            <person name="Fujiyama A."/>
            <person name="Inagaki F."/>
            <person name="Takami H."/>
        </authorList>
    </citation>
    <scope>NUCLEOTIDE SEQUENCE</scope>
    <source>
        <strain evidence="1">Expedition CK06-06</strain>
    </source>
</reference>
<proteinExistence type="predicted"/>
<feature type="non-terminal residue" evidence="1">
    <location>
        <position position="1"/>
    </location>
</feature>
<comment type="caution">
    <text evidence="1">The sequence shown here is derived from an EMBL/GenBank/DDBJ whole genome shotgun (WGS) entry which is preliminary data.</text>
</comment>
<dbReference type="AlphaFoldDB" id="X1PD93"/>
<dbReference type="EMBL" id="BARV01040467">
    <property type="protein sequence ID" value="GAI54287.1"/>
    <property type="molecule type" value="Genomic_DNA"/>
</dbReference>
<sequence length="35" mass="3936">CAMEKSGNTNLKRKIYNKLSEIGLGREITIIGKKQ</sequence>
<name>X1PD93_9ZZZZ</name>